<dbReference type="Proteomes" id="UP000580709">
    <property type="component" value="Unassembled WGS sequence"/>
</dbReference>
<feature type="signal peptide" evidence="1">
    <location>
        <begin position="1"/>
        <end position="22"/>
    </location>
</feature>
<dbReference type="Proteomes" id="UP000336646">
    <property type="component" value="Unassembled WGS sequence"/>
</dbReference>
<evidence type="ECO:0000313" key="3">
    <source>
        <dbReference type="EMBL" id="TVS26767.1"/>
    </source>
</evidence>
<dbReference type="RefSeq" id="WP_136649162.1">
    <property type="nucleotide sequence ID" value="NZ_CP038157.1"/>
</dbReference>
<dbReference type="AlphaFoldDB" id="A0A6C1TWZ0"/>
<dbReference type="Gene3D" id="2.130.10.10">
    <property type="entry name" value="YVTN repeat-like/Quinoprotein amine dehydrogenase"/>
    <property type="match status" value="1"/>
</dbReference>
<proteinExistence type="predicted"/>
<dbReference type="InterPro" id="IPR015943">
    <property type="entry name" value="WD40/YVTN_repeat-like_dom_sf"/>
</dbReference>
<keyword evidence="1" id="KW-0732">Signal</keyword>
<dbReference type="EMBL" id="JACEOR010000486">
    <property type="protein sequence ID" value="MBA4505852.1"/>
    <property type="molecule type" value="Genomic_DNA"/>
</dbReference>
<reference evidence="3 4" key="1">
    <citation type="submission" date="2018-12" db="EMBL/GenBank/DDBJ databases">
        <title>Corynebacterium sanguinis sp. nov., a clinically-associated and environmental corynebacterium.</title>
        <authorList>
            <person name="Gonzales-Siles L."/>
            <person name="Jaen-Luchoro D."/>
            <person name="Cardew S."/>
            <person name="Inganas E."/>
            <person name="Ohlen M."/>
            <person name="Jensie-Markopolous S."/>
            <person name="Pinyeiro-Iglesias B."/>
            <person name="Molin K."/>
            <person name="Skovbjerg S."/>
            <person name="Svensson-Stadler L."/>
            <person name="Funke G."/>
            <person name="Moore E.R.B."/>
        </authorList>
    </citation>
    <scope>NUCLEOTIDE SEQUENCE [LARGE SCALE GENOMIC DNA]</scope>
    <source>
        <strain evidence="3 4">58734</strain>
    </source>
</reference>
<dbReference type="EMBL" id="RXIR01000026">
    <property type="protein sequence ID" value="TVS26767.1"/>
    <property type="molecule type" value="Genomic_DNA"/>
</dbReference>
<evidence type="ECO:0000313" key="2">
    <source>
        <dbReference type="EMBL" id="MBA4505852.1"/>
    </source>
</evidence>
<evidence type="ECO:0000256" key="1">
    <source>
        <dbReference type="SAM" id="SignalP"/>
    </source>
</evidence>
<dbReference type="GeneID" id="74900917"/>
<dbReference type="SUPFAM" id="SSF50969">
    <property type="entry name" value="YVTN repeat-like/Quinoprotein amine dehydrogenase"/>
    <property type="match status" value="1"/>
</dbReference>
<organism evidence="3 4">
    <name type="scientific">Corynebacterium sanguinis</name>
    <dbReference type="NCBI Taxonomy" id="2594913"/>
    <lineage>
        <taxon>Bacteria</taxon>
        <taxon>Bacillati</taxon>
        <taxon>Actinomycetota</taxon>
        <taxon>Actinomycetes</taxon>
        <taxon>Mycobacteriales</taxon>
        <taxon>Corynebacteriaceae</taxon>
        <taxon>Corynebacterium</taxon>
    </lineage>
</organism>
<dbReference type="OrthoDB" id="9783700at2"/>
<dbReference type="Pfam" id="PF05096">
    <property type="entry name" value="Glu_cyclase_2"/>
    <property type="match status" value="1"/>
</dbReference>
<keyword evidence="3" id="KW-0808">Transferase</keyword>
<gene>
    <name evidence="3" type="ORF">EKI59_10040</name>
    <name evidence="2" type="ORF">H0H28_11095</name>
</gene>
<dbReference type="PROSITE" id="PS51257">
    <property type="entry name" value="PROKAR_LIPOPROTEIN"/>
    <property type="match status" value="1"/>
</dbReference>
<evidence type="ECO:0000313" key="4">
    <source>
        <dbReference type="Proteomes" id="UP000336646"/>
    </source>
</evidence>
<sequence length="269" mass="29332">MPRLSLKAAAPLAALLLTPALVSCSSQELKQPREQGVEKLKAVVEERYDFDPSSFTQGLEVADDGTLYVGTGQVGSSRIYRATPDGQVMASRDIDPGFFGEGLTRVDDHLWQLTWQDGVAIKRDAQTLDELGRTTYEGEGWGVCARDGEVILSDGTSQLRRMDPETLAERERFDVTLNGTEVPRLNELECVGDQIFANVFLTTDIVRIDATTGDVTAVIDASSLPNNAAPDPNNVLNGIAHIPGTEEFYLSGKRWPDLYRVSFQPAAVG</sequence>
<reference evidence="2 5" key="2">
    <citation type="submission" date="2020-07" db="EMBL/GenBank/DDBJ databases">
        <authorList>
            <person name="Khare M."/>
        </authorList>
    </citation>
    <scope>NUCLEOTIDE SEQUENCE [LARGE SCALE GENOMIC DNA]</scope>
    <source>
        <strain evidence="2 5">P8776</strain>
    </source>
</reference>
<evidence type="ECO:0000313" key="5">
    <source>
        <dbReference type="Proteomes" id="UP000580709"/>
    </source>
</evidence>
<dbReference type="InterPro" id="IPR011044">
    <property type="entry name" value="Quino_amine_DH_bsu"/>
</dbReference>
<dbReference type="PANTHER" id="PTHR31270:SF1">
    <property type="entry name" value="GLUTAMINYL-PEPTIDE CYCLOTRANSFERASE"/>
    <property type="match status" value="1"/>
</dbReference>
<comment type="caution">
    <text evidence="3">The sequence shown here is derived from an EMBL/GenBank/DDBJ whole genome shotgun (WGS) entry which is preliminary data.</text>
</comment>
<accession>A0A6C1TWZ0</accession>
<keyword evidence="5" id="KW-1185">Reference proteome</keyword>
<dbReference type="InterPro" id="IPR007788">
    <property type="entry name" value="QCT"/>
</dbReference>
<feature type="chain" id="PRO_5044630544" evidence="1">
    <location>
        <begin position="23"/>
        <end position="269"/>
    </location>
</feature>
<dbReference type="GO" id="GO:0016603">
    <property type="term" value="F:glutaminyl-peptide cyclotransferase activity"/>
    <property type="evidence" value="ECO:0007669"/>
    <property type="project" value="InterPro"/>
</dbReference>
<dbReference type="PANTHER" id="PTHR31270">
    <property type="entry name" value="GLUTAMINYL-PEPTIDE CYCLOTRANSFERASE"/>
    <property type="match status" value="1"/>
</dbReference>
<name>A0A6C1TWZ0_9CORY</name>
<protein>
    <submittedName>
        <fullName evidence="3">Glutaminyl-peptide cyclotransferase</fullName>
    </submittedName>
</protein>